<reference evidence="1 2" key="1">
    <citation type="journal article" date="2019" name="Sci. Rep.">
        <title>Orb-weaving spider Araneus ventricosus genome elucidates the spidroin gene catalogue.</title>
        <authorList>
            <person name="Kono N."/>
            <person name="Nakamura H."/>
            <person name="Ohtoshi R."/>
            <person name="Moran D.A.P."/>
            <person name="Shinohara A."/>
            <person name="Yoshida Y."/>
            <person name="Fujiwara M."/>
            <person name="Mori M."/>
            <person name="Tomita M."/>
            <person name="Arakawa K."/>
        </authorList>
    </citation>
    <scope>NUCLEOTIDE SEQUENCE [LARGE SCALE GENOMIC DNA]</scope>
</reference>
<sequence length="46" mass="5206">MQNVQQECVARSASCYRQISVPAIQRECDIPILHGREEQYVPNGST</sequence>
<accession>A0A4Y1ZTI1</accession>
<keyword evidence="2" id="KW-1185">Reference proteome</keyword>
<feature type="non-terminal residue" evidence="1">
    <location>
        <position position="46"/>
    </location>
</feature>
<evidence type="ECO:0000313" key="2">
    <source>
        <dbReference type="Proteomes" id="UP000499080"/>
    </source>
</evidence>
<gene>
    <name evidence="1" type="ORF">AVEN_160594_1</name>
</gene>
<comment type="caution">
    <text evidence="1">The sequence shown here is derived from an EMBL/GenBank/DDBJ whole genome shotgun (WGS) entry which is preliminary data.</text>
</comment>
<dbReference type="AlphaFoldDB" id="A0A4Y1ZTI1"/>
<dbReference type="Proteomes" id="UP000499080">
    <property type="component" value="Unassembled WGS sequence"/>
</dbReference>
<dbReference type="EMBL" id="BGPR01153394">
    <property type="protein sequence ID" value="GBL67554.1"/>
    <property type="molecule type" value="Genomic_DNA"/>
</dbReference>
<protein>
    <submittedName>
        <fullName evidence="1">Uncharacterized protein</fullName>
    </submittedName>
</protein>
<evidence type="ECO:0000313" key="1">
    <source>
        <dbReference type="EMBL" id="GBL67554.1"/>
    </source>
</evidence>
<proteinExistence type="predicted"/>
<name>A0A4Y1ZTI1_ARAVE</name>
<organism evidence="1 2">
    <name type="scientific">Araneus ventricosus</name>
    <name type="common">Orbweaver spider</name>
    <name type="synonym">Epeira ventricosa</name>
    <dbReference type="NCBI Taxonomy" id="182803"/>
    <lineage>
        <taxon>Eukaryota</taxon>
        <taxon>Metazoa</taxon>
        <taxon>Ecdysozoa</taxon>
        <taxon>Arthropoda</taxon>
        <taxon>Chelicerata</taxon>
        <taxon>Arachnida</taxon>
        <taxon>Araneae</taxon>
        <taxon>Araneomorphae</taxon>
        <taxon>Entelegynae</taxon>
        <taxon>Araneoidea</taxon>
        <taxon>Araneidae</taxon>
        <taxon>Araneus</taxon>
    </lineage>
</organism>